<protein>
    <submittedName>
        <fullName evidence="1">Uncharacterized protein</fullName>
    </submittedName>
</protein>
<reference evidence="1" key="1">
    <citation type="journal article" date="2014" name="Front. Microbiol.">
        <title>High frequency of phylogenetically diverse reductive dehalogenase-homologous genes in deep subseafloor sedimentary metagenomes.</title>
        <authorList>
            <person name="Kawai M."/>
            <person name="Futagami T."/>
            <person name="Toyoda A."/>
            <person name="Takaki Y."/>
            <person name="Nishi S."/>
            <person name="Hori S."/>
            <person name="Arai W."/>
            <person name="Tsubouchi T."/>
            <person name="Morono Y."/>
            <person name="Uchiyama I."/>
            <person name="Ito T."/>
            <person name="Fujiyama A."/>
            <person name="Inagaki F."/>
            <person name="Takami H."/>
        </authorList>
    </citation>
    <scope>NUCLEOTIDE SEQUENCE</scope>
    <source>
        <strain evidence="1">Expedition CK06-06</strain>
    </source>
</reference>
<evidence type="ECO:0000313" key="1">
    <source>
        <dbReference type="EMBL" id="GAG29440.1"/>
    </source>
</evidence>
<proteinExistence type="predicted"/>
<comment type="caution">
    <text evidence="1">The sequence shown here is derived from an EMBL/GenBank/DDBJ whole genome shotgun (WGS) entry which is preliminary data.</text>
</comment>
<organism evidence="1">
    <name type="scientific">marine sediment metagenome</name>
    <dbReference type="NCBI Taxonomy" id="412755"/>
    <lineage>
        <taxon>unclassified sequences</taxon>
        <taxon>metagenomes</taxon>
        <taxon>ecological metagenomes</taxon>
    </lineage>
</organism>
<dbReference type="EMBL" id="BARS01049079">
    <property type="protein sequence ID" value="GAG29440.1"/>
    <property type="molecule type" value="Genomic_DNA"/>
</dbReference>
<name>X0WFJ2_9ZZZZ</name>
<feature type="non-terminal residue" evidence="1">
    <location>
        <position position="42"/>
    </location>
</feature>
<dbReference type="AlphaFoldDB" id="X0WFJ2"/>
<gene>
    <name evidence="1" type="ORF">S01H1_73451</name>
</gene>
<accession>X0WFJ2</accession>
<sequence>MITADRKPFEEIKESVKDCKKIMVLGCETCVAICQAGGEKEA</sequence>